<organism evidence="1">
    <name type="scientific">Cuerna arida</name>
    <dbReference type="NCBI Taxonomy" id="1464854"/>
    <lineage>
        <taxon>Eukaryota</taxon>
        <taxon>Metazoa</taxon>
        <taxon>Ecdysozoa</taxon>
        <taxon>Arthropoda</taxon>
        <taxon>Hexapoda</taxon>
        <taxon>Insecta</taxon>
        <taxon>Pterygota</taxon>
        <taxon>Neoptera</taxon>
        <taxon>Paraneoptera</taxon>
        <taxon>Hemiptera</taxon>
        <taxon>Auchenorrhyncha</taxon>
        <taxon>Membracoidea</taxon>
        <taxon>Cicadellidae</taxon>
        <taxon>Cicadellinae</taxon>
        <taxon>Proconiini</taxon>
        <taxon>Cuerna</taxon>
    </lineage>
</organism>
<dbReference type="PANTHER" id="PTHR33480">
    <property type="entry name" value="SET DOMAIN-CONTAINING PROTEIN-RELATED"/>
    <property type="match status" value="1"/>
</dbReference>
<reference evidence="1" key="1">
    <citation type="submission" date="2015-11" db="EMBL/GenBank/DDBJ databases">
        <title>De novo transcriptome assembly of four potential Pierce s Disease insect vectors from Arizona vineyards.</title>
        <authorList>
            <person name="Tassone E.E."/>
        </authorList>
    </citation>
    <scope>NUCLEOTIDE SEQUENCE</scope>
</reference>
<sequence>MADPKVSDTVDCPFYHVKIEPNETDIEIEQNENEVPSTFWSVEVKNDDGVCSLVVENVLEEPEYFLHSEIEIKEENLESLVIPSEEIKTEKLSVPKTYGPSRRKRESALNSGESQVDICNSDGNVADIETSQSLSKKPAVKRRWDRKNYCLYCEQLCTNFRRHLLRKHKNEAPVVKYLAILKMGNIDQSKLLRKNIFDDIRNQGNHVYNKRILMKTTRGHDGNELLPARRAPVTKSPSSDDFVICKLCCVLFSKKTFRKHVKQCLEKEKEKEDGINSDQNEQDYKNDLITQKRVCSNYVKMYGLPIMPNTASGNLKKDILPLLRKDEASNTAMNDSLIMDIASDFFDNHLNPKDKYMVTRRIRDAGRLLLKVKEKDNTVTCIQDCLHPCKVDVVMESVKEMSGLNGRPGDVKVLGMPSRLSWILNEGASRAIK</sequence>
<name>A0A1B6G199_9HEMI</name>
<dbReference type="EMBL" id="GECZ01013551">
    <property type="protein sequence ID" value="JAS56218.1"/>
    <property type="molecule type" value="Transcribed_RNA"/>
</dbReference>
<protein>
    <submittedName>
        <fullName evidence="1">Uncharacterized protein</fullName>
    </submittedName>
</protein>
<proteinExistence type="predicted"/>
<accession>A0A1B6G199</accession>
<feature type="non-terminal residue" evidence="1">
    <location>
        <position position="433"/>
    </location>
</feature>
<dbReference type="AlphaFoldDB" id="A0A1B6G199"/>
<evidence type="ECO:0000313" key="1">
    <source>
        <dbReference type="EMBL" id="JAS56218.1"/>
    </source>
</evidence>
<gene>
    <name evidence="1" type="ORF">g.18069</name>
</gene>
<dbReference type="PANTHER" id="PTHR33480:SF1">
    <property type="entry name" value="TYR RECOMBINASE DOMAIN-CONTAINING PROTEIN"/>
    <property type="match status" value="1"/>
</dbReference>